<evidence type="ECO:0000313" key="9">
    <source>
        <dbReference type="EMBL" id="AST90470.1"/>
    </source>
</evidence>
<dbReference type="Proteomes" id="UP000215224">
    <property type="component" value="Chromosome"/>
</dbReference>
<evidence type="ECO:0000256" key="3">
    <source>
        <dbReference type="ARBA" id="ARBA00023015"/>
    </source>
</evidence>
<dbReference type="GO" id="GO:0005737">
    <property type="term" value="C:cytoplasm"/>
    <property type="evidence" value="ECO:0007669"/>
    <property type="project" value="UniProtKB-SubCell"/>
</dbReference>
<protein>
    <submittedName>
        <fullName evidence="9">DNA-binding response regulator</fullName>
    </submittedName>
</protein>
<dbReference type="KEGG" id="bcoh:BC6307_03855"/>
<dbReference type="InterPro" id="IPR016032">
    <property type="entry name" value="Sig_transdc_resp-reg_C-effctor"/>
</dbReference>
<dbReference type="InterPro" id="IPR039420">
    <property type="entry name" value="WalR-like"/>
</dbReference>
<dbReference type="InterPro" id="IPR001789">
    <property type="entry name" value="Sig_transdc_resp-reg_receiver"/>
</dbReference>
<dbReference type="SUPFAM" id="SSF52172">
    <property type="entry name" value="CheY-like"/>
    <property type="match status" value="1"/>
</dbReference>
<sequence length="200" mass="22293">MIRLLIAEDQRMLRGALGSLLDLEDDLEVIAQVSNGEEALQTILSEDPDVCLLDIEMPKKTGLEVAESLQKLNAPSKVIILTTFARPGYFKRAVQAGVHGYLLKDGSSDELAESIRNVMKGKREFAPELVFGSLHDQEALTERECEVLRLAAEGMTTKEISKHLFLSPGTVRNYVSEIISKLQVKNRMEAIKLAKERGWI</sequence>
<dbReference type="GO" id="GO:0000160">
    <property type="term" value="P:phosphorelay signal transduction system"/>
    <property type="evidence" value="ECO:0007669"/>
    <property type="project" value="InterPro"/>
</dbReference>
<evidence type="ECO:0000256" key="5">
    <source>
        <dbReference type="ARBA" id="ARBA00023163"/>
    </source>
</evidence>
<evidence type="ECO:0000259" key="7">
    <source>
        <dbReference type="PROSITE" id="PS50043"/>
    </source>
</evidence>
<dbReference type="Pfam" id="PF00196">
    <property type="entry name" value="GerE"/>
    <property type="match status" value="1"/>
</dbReference>
<dbReference type="STRING" id="1314751.GCA_001591425_03528"/>
<gene>
    <name evidence="9" type="ORF">BC6307_03855</name>
</gene>
<dbReference type="Pfam" id="PF00072">
    <property type="entry name" value="Response_reg"/>
    <property type="match status" value="1"/>
</dbReference>
<dbReference type="GO" id="GO:0006355">
    <property type="term" value="P:regulation of DNA-templated transcription"/>
    <property type="evidence" value="ECO:0007669"/>
    <property type="project" value="InterPro"/>
</dbReference>
<name>A0A223KLU2_9BACI</name>
<evidence type="ECO:0000256" key="6">
    <source>
        <dbReference type="PROSITE-ProRule" id="PRU00169"/>
    </source>
</evidence>
<reference evidence="9 10" key="1">
    <citation type="submission" date="2016-12" db="EMBL/GenBank/DDBJ databases">
        <title>The whole genome sequencing and assembly of Bacillus cohnii DSM 6307T strain.</title>
        <authorList>
            <person name="Lee Y.-J."/>
            <person name="Yi H."/>
            <person name="Bahn Y.-S."/>
            <person name="Kim J.F."/>
            <person name="Lee D.-W."/>
        </authorList>
    </citation>
    <scope>NUCLEOTIDE SEQUENCE [LARGE SCALE GENOMIC DNA]</scope>
    <source>
        <strain evidence="9 10">DSM 6307</strain>
    </source>
</reference>
<dbReference type="Gene3D" id="3.40.50.2300">
    <property type="match status" value="1"/>
</dbReference>
<dbReference type="CDD" id="cd06170">
    <property type="entry name" value="LuxR_C_like"/>
    <property type="match status" value="1"/>
</dbReference>
<dbReference type="AlphaFoldDB" id="A0A223KLU2"/>
<dbReference type="InterPro" id="IPR000792">
    <property type="entry name" value="Tscrpt_reg_LuxR_C"/>
</dbReference>
<accession>A0A223KLU2</accession>
<evidence type="ECO:0000256" key="2">
    <source>
        <dbReference type="ARBA" id="ARBA00022553"/>
    </source>
</evidence>
<feature type="domain" description="HTH luxR-type" evidence="7">
    <location>
        <begin position="133"/>
        <end position="198"/>
    </location>
</feature>
<keyword evidence="4 9" id="KW-0238">DNA-binding</keyword>
<keyword evidence="10" id="KW-1185">Reference proteome</keyword>
<feature type="domain" description="Response regulatory" evidence="8">
    <location>
        <begin position="3"/>
        <end position="119"/>
    </location>
</feature>
<dbReference type="PROSITE" id="PS50043">
    <property type="entry name" value="HTH_LUXR_2"/>
    <property type="match status" value="1"/>
</dbReference>
<dbReference type="RefSeq" id="WP_066419172.1">
    <property type="nucleotide sequence ID" value="NZ_CP018866.1"/>
</dbReference>
<organism evidence="9 10">
    <name type="scientific">Sutcliffiella cohnii</name>
    <dbReference type="NCBI Taxonomy" id="33932"/>
    <lineage>
        <taxon>Bacteria</taxon>
        <taxon>Bacillati</taxon>
        <taxon>Bacillota</taxon>
        <taxon>Bacilli</taxon>
        <taxon>Bacillales</taxon>
        <taxon>Bacillaceae</taxon>
        <taxon>Sutcliffiella</taxon>
    </lineage>
</organism>
<dbReference type="SMART" id="SM00421">
    <property type="entry name" value="HTH_LUXR"/>
    <property type="match status" value="1"/>
</dbReference>
<evidence type="ECO:0000256" key="1">
    <source>
        <dbReference type="ARBA" id="ARBA00004496"/>
    </source>
</evidence>
<dbReference type="EMBL" id="CP018866">
    <property type="protein sequence ID" value="AST90470.1"/>
    <property type="molecule type" value="Genomic_DNA"/>
</dbReference>
<dbReference type="PROSITE" id="PS50110">
    <property type="entry name" value="RESPONSE_REGULATORY"/>
    <property type="match status" value="1"/>
</dbReference>
<dbReference type="SMART" id="SM00448">
    <property type="entry name" value="REC"/>
    <property type="match status" value="1"/>
</dbReference>
<comment type="subcellular location">
    <subcellularLocation>
        <location evidence="1">Cytoplasm</location>
    </subcellularLocation>
</comment>
<dbReference type="InterPro" id="IPR011006">
    <property type="entry name" value="CheY-like_superfamily"/>
</dbReference>
<keyword evidence="2 6" id="KW-0597">Phosphoprotein</keyword>
<keyword evidence="5" id="KW-0804">Transcription</keyword>
<dbReference type="PANTHER" id="PTHR43214">
    <property type="entry name" value="TWO-COMPONENT RESPONSE REGULATOR"/>
    <property type="match status" value="1"/>
</dbReference>
<dbReference type="PRINTS" id="PR00038">
    <property type="entry name" value="HTHLUXR"/>
</dbReference>
<evidence type="ECO:0000313" key="10">
    <source>
        <dbReference type="Proteomes" id="UP000215224"/>
    </source>
</evidence>
<dbReference type="GO" id="GO:0003677">
    <property type="term" value="F:DNA binding"/>
    <property type="evidence" value="ECO:0007669"/>
    <property type="project" value="UniProtKB-KW"/>
</dbReference>
<feature type="modified residue" description="4-aspartylphosphate" evidence="6">
    <location>
        <position position="54"/>
    </location>
</feature>
<dbReference type="SUPFAM" id="SSF46894">
    <property type="entry name" value="C-terminal effector domain of the bipartite response regulators"/>
    <property type="match status" value="1"/>
</dbReference>
<proteinExistence type="predicted"/>
<dbReference type="PANTHER" id="PTHR43214:SF42">
    <property type="entry name" value="TRANSCRIPTIONAL REGULATORY PROTEIN DESR"/>
    <property type="match status" value="1"/>
</dbReference>
<evidence type="ECO:0000256" key="4">
    <source>
        <dbReference type="ARBA" id="ARBA00023125"/>
    </source>
</evidence>
<dbReference type="CDD" id="cd19930">
    <property type="entry name" value="REC_DesR-like"/>
    <property type="match status" value="1"/>
</dbReference>
<evidence type="ECO:0000259" key="8">
    <source>
        <dbReference type="PROSITE" id="PS50110"/>
    </source>
</evidence>
<keyword evidence="3" id="KW-0805">Transcription regulation</keyword>